<accession>U5T4E5</accession>
<keyword evidence="2" id="KW-0378">Hydrolase</keyword>
<feature type="domain" description="L-asparaginase N-terminal" evidence="7">
    <location>
        <begin position="2"/>
        <end position="190"/>
    </location>
</feature>
<dbReference type="InterPro" id="IPR027473">
    <property type="entry name" value="L-asparaginase_C"/>
</dbReference>
<dbReference type="PROSITE" id="PS00917">
    <property type="entry name" value="ASN_GLN_ASE_2"/>
    <property type="match status" value="1"/>
</dbReference>
<dbReference type="PROSITE" id="PS51732">
    <property type="entry name" value="ASN_GLN_ASE_3"/>
    <property type="match status" value="1"/>
</dbReference>
<dbReference type="OrthoDB" id="9788068at2"/>
<dbReference type="Pfam" id="PF00710">
    <property type="entry name" value="Asparaginase"/>
    <property type="match status" value="1"/>
</dbReference>
<dbReference type="STRING" id="1335757.SPICUR_05815"/>
<dbReference type="InterPro" id="IPR027474">
    <property type="entry name" value="L-asparaginase_N"/>
</dbReference>
<dbReference type="GO" id="GO:0006528">
    <property type="term" value="P:asparagine metabolic process"/>
    <property type="evidence" value="ECO:0007669"/>
    <property type="project" value="InterPro"/>
</dbReference>
<keyword evidence="10" id="KW-1185">Reference proteome</keyword>
<dbReference type="PANTHER" id="PTHR11707:SF28">
    <property type="entry name" value="60 KDA LYSOPHOSPHOLIPASE"/>
    <property type="match status" value="1"/>
</dbReference>
<dbReference type="PIRSF" id="PIRSF001220">
    <property type="entry name" value="L-ASNase_gatD"/>
    <property type="match status" value="1"/>
</dbReference>
<organism evidence="9 10">
    <name type="scientific">Spiribacter curvatus</name>
    <dbReference type="NCBI Taxonomy" id="1335757"/>
    <lineage>
        <taxon>Bacteria</taxon>
        <taxon>Pseudomonadati</taxon>
        <taxon>Pseudomonadota</taxon>
        <taxon>Gammaproteobacteria</taxon>
        <taxon>Chromatiales</taxon>
        <taxon>Ectothiorhodospiraceae</taxon>
        <taxon>Spiribacter</taxon>
    </lineage>
</organism>
<dbReference type="PATRIC" id="fig|1335757.3.peg.1138"/>
<dbReference type="InterPro" id="IPR020827">
    <property type="entry name" value="Asparaginase/glutaminase_AS1"/>
</dbReference>
<dbReference type="CDD" id="cd08964">
    <property type="entry name" value="L-asparaginase_II"/>
    <property type="match status" value="1"/>
</dbReference>
<sequence>MIHLLTTGGTIASTPGDQGRHVAGALSADHLLAQVGTAMGDEQAVRSESLLQKPSNAIGIEDMCAIADRCEASLETPETAGIVITHGTDTLEETAWFLQQALGDCRRPVVVTGSQRALHEAGSDAPRNLVDAVRVAGAPESCGQGVLVVFDEEIHSAALVRKLSSYRLKGFGSPGFGPIGQIDGSALNYALRACPAEPVPRGTVMPRVDILTAAASSACLIDAAVADGASGLVIDALGRGQVPPDWVPVIERASDAGIPIAVTSSTGSGPVGAVYEYAGSLDSIIAVGALPAGALTARQTRILMMMMLSTGTSRSGLAAGLTQAGGWPGAG</sequence>
<dbReference type="SFLD" id="SFLDS00057">
    <property type="entry name" value="Glutaminase/Asparaginase"/>
    <property type="match status" value="1"/>
</dbReference>
<protein>
    <recommendedName>
        <fullName evidence="11">Asparaginase</fullName>
    </recommendedName>
</protein>
<dbReference type="InterPro" id="IPR004550">
    <property type="entry name" value="AsnASE_II"/>
</dbReference>
<dbReference type="eggNOG" id="COG0252">
    <property type="taxonomic scope" value="Bacteria"/>
</dbReference>
<feature type="binding site" evidence="4">
    <location>
        <begin position="88"/>
        <end position="89"/>
    </location>
    <ligand>
        <name>substrate</name>
    </ligand>
</feature>
<feature type="active site" evidence="5">
    <location>
        <position position="10"/>
    </location>
</feature>
<feature type="binding site" evidence="4">
    <location>
        <position position="55"/>
    </location>
    <ligand>
        <name>substrate</name>
    </ligand>
</feature>
<evidence type="ECO:0000256" key="2">
    <source>
        <dbReference type="ARBA" id="ARBA00022801"/>
    </source>
</evidence>
<dbReference type="SUPFAM" id="SSF53774">
    <property type="entry name" value="Glutaminase/Asparaginase"/>
    <property type="match status" value="1"/>
</dbReference>
<dbReference type="PRINTS" id="PR00139">
    <property type="entry name" value="ASNGLNASE"/>
</dbReference>
<dbReference type="RefSeq" id="WP_023366994.1">
    <property type="nucleotide sequence ID" value="NC_022664.1"/>
</dbReference>
<name>U5T4E5_9GAMM</name>
<evidence type="ECO:0000256" key="4">
    <source>
        <dbReference type="PIRSR" id="PIRSR001220-2"/>
    </source>
</evidence>
<dbReference type="InterPro" id="IPR006034">
    <property type="entry name" value="Asparaginase/glutaminase-like"/>
</dbReference>
<dbReference type="PANTHER" id="PTHR11707">
    <property type="entry name" value="L-ASPARAGINASE"/>
    <property type="match status" value="1"/>
</dbReference>
<feature type="domain" description="Asparaginase/glutaminase C-terminal" evidence="8">
    <location>
        <begin position="207"/>
        <end position="315"/>
    </location>
</feature>
<dbReference type="SMART" id="SM00870">
    <property type="entry name" value="Asparaginase"/>
    <property type="match status" value="1"/>
</dbReference>
<dbReference type="PIRSF" id="PIRSF500176">
    <property type="entry name" value="L_ASNase"/>
    <property type="match status" value="1"/>
</dbReference>
<evidence type="ECO:0000313" key="9">
    <source>
        <dbReference type="EMBL" id="AGY92136.1"/>
    </source>
</evidence>
<dbReference type="EMBL" id="CP005990">
    <property type="protein sequence ID" value="AGY92136.1"/>
    <property type="molecule type" value="Genomic_DNA"/>
</dbReference>
<dbReference type="Gene3D" id="3.40.50.40">
    <property type="match status" value="1"/>
</dbReference>
<evidence type="ECO:0000256" key="1">
    <source>
        <dbReference type="ARBA" id="ARBA00010518"/>
    </source>
</evidence>
<dbReference type="KEGG" id="spiu:SPICUR_05815"/>
<evidence type="ECO:0000256" key="3">
    <source>
        <dbReference type="PIRSR" id="PIRSR001220-1"/>
    </source>
</evidence>
<dbReference type="InterPro" id="IPR037152">
    <property type="entry name" value="L-asparaginase_N_sf"/>
</dbReference>
<dbReference type="Proteomes" id="UP000017640">
    <property type="component" value="Chromosome"/>
</dbReference>
<dbReference type="GO" id="GO:0004067">
    <property type="term" value="F:asparaginase activity"/>
    <property type="evidence" value="ECO:0007669"/>
    <property type="project" value="UniProtKB-UniRule"/>
</dbReference>
<evidence type="ECO:0000313" key="10">
    <source>
        <dbReference type="Proteomes" id="UP000017640"/>
    </source>
</evidence>
<comment type="similarity">
    <text evidence="1">Belongs to the asparaginase 1 family.</text>
</comment>
<dbReference type="HOGENOM" id="CLU_019134_1_0_6"/>
<dbReference type="PROSITE" id="PS00144">
    <property type="entry name" value="ASN_GLN_ASE_1"/>
    <property type="match status" value="1"/>
</dbReference>
<dbReference type="Pfam" id="PF17763">
    <property type="entry name" value="Asparaginase_C"/>
    <property type="match status" value="1"/>
</dbReference>
<proteinExistence type="inferred from homology"/>
<dbReference type="InterPro" id="IPR040919">
    <property type="entry name" value="Asparaginase_C"/>
</dbReference>
<evidence type="ECO:0000256" key="5">
    <source>
        <dbReference type="PROSITE-ProRule" id="PRU10099"/>
    </source>
</evidence>
<dbReference type="InterPro" id="IPR036152">
    <property type="entry name" value="Asp/glu_Ase-like_sf"/>
</dbReference>
<feature type="active site" evidence="6">
    <location>
        <position position="88"/>
    </location>
</feature>
<dbReference type="Gene3D" id="3.40.50.1170">
    <property type="entry name" value="L-asparaginase, N-terminal domain"/>
    <property type="match status" value="1"/>
</dbReference>
<dbReference type="AlphaFoldDB" id="U5T4E5"/>
<evidence type="ECO:0008006" key="11">
    <source>
        <dbReference type="Google" id="ProtNLM"/>
    </source>
</evidence>
<reference evidence="9 10" key="1">
    <citation type="journal article" date="2013" name="BMC Genomics">
        <title>Genomes of "Spiribacter", a streamlined, successful halophilic bacterium.</title>
        <authorList>
            <person name="Lopez-Perez M."/>
            <person name="Ghai R."/>
            <person name="Leon M.J."/>
            <person name="Rodriguez-Olmos A."/>
            <person name="Copa-Patino J.L."/>
            <person name="Soliveri J."/>
            <person name="Sanchez-Porro C."/>
            <person name="Ventosa A."/>
            <person name="Rodriguez-Valera F."/>
        </authorList>
    </citation>
    <scope>NUCLEOTIDE SEQUENCE [LARGE SCALE GENOMIC DNA]</scope>
    <source>
        <strain evidence="9 10">UAH-SP71</strain>
    </source>
</reference>
<gene>
    <name evidence="9" type="ORF">SPICUR_05815</name>
</gene>
<evidence type="ECO:0000259" key="8">
    <source>
        <dbReference type="Pfam" id="PF17763"/>
    </source>
</evidence>
<evidence type="ECO:0000259" key="7">
    <source>
        <dbReference type="Pfam" id="PF00710"/>
    </source>
</evidence>
<evidence type="ECO:0000256" key="6">
    <source>
        <dbReference type="PROSITE-ProRule" id="PRU10100"/>
    </source>
</evidence>
<feature type="active site" description="O-isoaspartyl threonine intermediate" evidence="3">
    <location>
        <position position="10"/>
    </location>
</feature>
<dbReference type="InterPro" id="IPR027475">
    <property type="entry name" value="Asparaginase/glutaminase_AS2"/>
</dbReference>